<organism evidence="1 2">
    <name type="scientific">Heterobasidion irregulare (strain TC 32-1)</name>
    <dbReference type="NCBI Taxonomy" id="747525"/>
    <lineage>
        <taxon>Eukaryota</taxon>
        <taxon>Fungi</taxon>
        <taxon>Dikarya</taxon>
        <taxon>Basidiomycota</taxon>
        <taxon>Agaricomycotina</taxon>
        <taxon>Agaricomycetes</taxon>
        <taxon>Russulales</taxon>
        <taxon>Bondarzewiaceae</taxon>
        <taxon>Heterobasidion</taxon>
        <taxon>Heterobasidion annosum species complex</taxon>
    </lineage>
</organism>
<dbReference type="GeneID" id="20673793"/>
<sequence length="340" mass="38217">MIQPLELKVLCRTSIKQGLDNVITSKSPPSSSMLLGIPRSSFTSPSLRFLTYFLGCVFHDRLRLTLATLASSANLGHQLRCALSDHGMWQEVPQPAHAAIHTKARIVSRKQKAEFRLVSHRQSVELEHPAHHECDLSSLVLLSQINNTALPLLMVSSHASGAYHNDASLSDDPPTTENKSPVLNDSLKAFLEPARNLRWVVDLYCNIQMVFLNGNTIIEHLSDEDLEYDYEADAIADLAKSRNGDVHAYHNDWRIFNTILDIIPGLRECYDNMPDLDVLLKLAKEMNERANNGQATDAHSLKEAIKIYIPDWSPSVTDLYDTKAQRGFNHIQYTKQLILA</sequence>
<name>W4JTP4_HETIT</name>
<keyword evidence="2" id="KW-1185">Reference proteome</keyword>
<dbReference type="EMBL" id="KI925464">
    <property type="protein sequence ID" value="ETW76908.1"/>
    <property type="molecule type" value="Genomic_DNA"/>
</dbReference>
<dbReference type="InParanoid" id="W4JTP4"/>
<protein>
    <submittedName>
        <fullName evidence="1">Uncharacterized protein</fullName>
    </submittedName>
</protein>
<dbReference type="Proteomes" id="UP000030671">
    <property type="component" value="Unassembled WGS sequence"/>
</dbReference>
<evidence type="ECO:0000313" key="1">
    <source>
        <dbReference type="EMBL" id="ETW76908.1"/>
    </source>
</evidence>
<gene>
    <name evidence="1" type="ORF">HETIRDRAFT_422261</name>
</gene>
<reference evidence="1 2" key="1">
    <citation type="journal article" date="2012" name="New Phytol.">
        <title>Insight into trade-off between wood decay and parasitism from the genome of a fungal forest pathogen.</title>
        <authorList>
            <person name="Olson A."/>
            <person name="Aerts A."/>
            <person name="Asiegbu F."/>
            <person name="Belbahri L."/>
            <person name="Bouzid O."/>
            <person name="Broberg A."/>
            <person name="Canback B."/>
            <person name="Coutinho P.M."/>
            <person name="Cullen D."/>
            <person name="Dalman K."/>
            <person name="Deflorio G."/>
            <person name="van Diepen L.T."/>
            <person name="Dunand C."/>
            <person name="Duplessis S."/>
            <person name="Durling M."/>
            <person name="Gonthier P."/>
            <person name="Grimwood J."/>
            <person name="Fossdal C.G."/>
            <person name="Hansson D."/>
            <person name="Henrissat B."/>
            <person name="Hietala A."/>
            <person name="Himmelstrand K."/>
            <person name="Hoffmeister D."/>
            <person name="Hogberg N."/>
            <person name="James T.Y."/>
            <person name="Karlsson M."/>
            <person name="Kohler A."/>
            <person name="Kues U."/>
            <person name="Lee Y.H."/>
            <person name="Lin Y.C."/>
            <person name="Lind M."/>
            <person name="Lindquist E."/>
            <person name="Lombard V."/>
            <person name="Lucas S."/>
            <person name="Lunden K."/>
            <person name="Morin E."/>
            <person name="Murat C."/>
            <person name="Park J."/>
            <person name="Raffaello T."/>
            <person name="Rouze P."/>
            <person name="Salamov A."/>
            <person name="Schmutz J."/>
            <person name="Solheim H."/>
            <person name="Stahlberg J."/>
            <person name="Velez H."/>
            <person name="de Vries R.P."/>
            <person name="Wiebenga A."/>
            <person name="Woodward S."/>
            <person name="Yakovlev I."/>
            <person name="Garbelotto M."/>
            <person name="Martin F."/>
            <person name="Grigoriev I.V."/>
            <person name="Stenlid J."/>
        </authorList>
    </citation>
    <scope>NUCLEOTIDE SEQUENCE [LARGE SCALE GENOMIC DNA]</scope>
    <source>
        <strain evidence="1 2">TC 32-1</strain>
    </source>
</reference>
<dbReference type="RefSeq" id="XP_009551771.1">
    <property type="nucleotide sequence ID" value="XM_009553476.1"/>
</dbReference>
<dbReference type="KEGG" id="hir:HETIRDRAFT_422261"/>
<accession>W4JTP4</accession>
<dbReference type="AlphaFoldDB" id="W4JTP4"/>
<dbReference type="HOGENOM" id="CLU_816511_0_0_1"/>
<evidence type="ECO:0000313" key="2">
    <source>
        <dbReference type="Proteomes" id="UP000030671"/>
    </source>
</evidence>
<proteinExistence type="predicted"/>